<feature type="compositionally biased region" description="Low complexity" evidence="4">
    <location>
        <begin position="83"/>
        <end position="103"/>
    </location>
</feature>
<keyword evidence="7" id="KW-1185">Reference proteome</keyword>
<reference evidence="6" key="1">
    <citation type="submission" date="2020-05" db="EMBL/GenBank/DDBJ databases">
        <title>Phylogenomic resolution of chytrid fungi.</title>
        <authorList>
            <person name="Stajich J.E."/>
            <person name="Amses K."/>
            <person name="Simmons R."/>
            <person name="Seto K."/>
            <person name="Myers J."/>
            <person name="Bonds A."/>
            <person name="Quandt C.A."/>
            <person name="Barry K."/>
            <person name="Liu P."/>
            <person name="Grigoriev I."/>
            <person name="Longcore J.E."/>
            <person name="James T.Y."/>
        </authorList>
    </citation>
    <scope>NUCLEOTIDE SEQUENCE</scope>
    <source>
        <strain evidence="6">JEL0318</strain>
    </source>
</reference>
<sequence>MEINGVEMKEILGRGMKPALEWTQDDRPVPVGVHSITSPEELPTPEAVSPINSPVILSSISPKVNLDDPITASAVVVRVESAASLPTPSSTASPDTSLPPSDSILALPASPTVLANSSSSATIAPMPALTPTAAPTLRVLVVDDDKITRLLMSRMVTRLGHKVTTAEDGLAALNTLLGLDPTCTTLLPSSVSYSGSFSPHPSSDSLLNGEIVSGLKLDGEGIPVTEFDLMFLDNSMPVLTGVECIRRVRDLGVEVFACGVTGNAMKEDQEEFFEAGIDRILTKPVQERNVREVIEGVLEAKRKAAEAAAKAGGA</sequence>
<keyword evidence="2" id="KW-0902">Two-component regulatory system</keyword>
<comment type="caution">
    <text evidence="6">The sequence shown here is derived from an EMBL/GenBank/DDBJ whole genome shotgun (WGS) entry which is preliminary data.</text>
</comment>
<dbReference type="Gene3D" id="3.40.50.2300">
    <property type="match status" value="1"/>
</dbReference>
<dbReference type="Proteomes" id="UP001212841">
    <property type="component" value="Unassembled WGS sequence"/>
</dbReference>
<dbReference type="SUPFAM" id="SSF52172">
    <property type="entry name" value="CheY-like"/>
    <property type="match status" value="2"/>
</dbReference>
<gene>
    <name evidence="6" type="ORF">HK097_002961</name>
</gene>
<evidence type="ECO:0000313" key="7">
    <source>
        <dbReference type="Proteomes" id="UP001212841"/>
    </source>
</evidence>
<dbReference type="EMBL" id="JADGJD010001674">
    <property type="protein sequence ID" value="KAJ3039032.1"/>
    <property type="molecule type" value="Genomic_DNA"/>
</dbReference>
<feature type="region of interest" description="Disordered" evidence="4">
    <location>
        <begin position="83"/>
        <end position="104"/>
    </location>
</feature>
<evidence type="ECO:0000256" key="3">
    <source>
        <dbReference type="PROSITE-ProRule" id="PRU00169"/>
    </source>
</evidence>
<dbReference type="AlphaFoldDB" id="A0AAD5WY49"/>
<evidence type="ECO:0000256" key="4">
    <source>
        <dbReference type="SAM" id="MobiDB-lite"/>
    </source>
</evidence>
<dbReference type="SMART" id="SM00448">
    <property type="entry name" value="REC"/>
    <property type="match status" value="1"/>
</dbReference>
<dbReference type="InterPro" id="IPR001789">
    <property type="entry name" value="Sig_transdc_resp-reg_receiver"/>
</dbReference>
<dbReference type="PANTHER" id="PTHR45339">
    <property type="entry name" value="HYBRID SIGNAL TRANSDUCTION HISTIDINE KINASE J"/>
    <property type="match status" value="1"/>
</dbReference>
<protein>
    <recommendedName>
        <fullName evidence="5">Response regulatory domain-containing protein</fullName>
    </recommendedName>
</protein>
<keyword evidence="1 3" id="KW-0597">Phosphoprotein</keyword>
<name>A0AAD5WY49_9FUNG</name>
<dbReference type="GO" id="GO:0000160">
    <property type="term" value="P:phosphorelay signal transduction system"/>
    <property type="evidence" value="ECO:0007669"/>
    <property type="project" value="UniProtKB-KW"/>
</dbReference>
<evidence type="ECO:0000256" key="1">
    <source>
        <dbReference type="ARBA" id="ARBA00022553"/>
    </source>
</evidence>
<dbReference type="PANTHER" id="PTHR45339:SF1">
    <property type="entry name" value="HYBRID SIGNAL TRANSDUCTION HISTIDINE KINASE J"/>
    <property type="match status" value="1"/>
</dbReference>
<evidence type="ECO:0000256" key="2">
    <source>
        <dbReference type="ARBA" id="ARBA00023012"/>
    </source>
</evidence>
<evidence type="ECO:0000313" key="6">
    <source>
        <dbReference type="EMBL" id="KAJ3039032.1"/>
    </source>
</evidence>
<dbReference type="PROSITE" id="PS50110">
    <property type="entry name" value="RESPONSE_REGULATORY"/>
    <property type="match status" value="1"/>
</dbReference>
<feature type="modified residue" description="4-aspartylphosphate" evidence="3">
    <location>
        <position position="233"/>
    </location>
</feature>
<accession>A0AAD5WY49</accession>
<organism evidence="6 7">
    <name type="scientific">Rhizophlyctis rosea</name>
    <dbReference type="NCBI Taxonomy" id="64517"/>
    <lineage>
        <taxon>Eukaryota</taxon>
        <taxon>Fungi</taxon>
        <taxon>Fungi incertae sedis</taxon>
        <taxon>Chytridiomycota</taxon>
        <taxon>Chytridiomycota incertae sedis</taxon>
        <taxon>Chytridiomycetes</taxon>
        <taxon>Rhizophlyctidales</taxon>
        <taxon>Rhizophlyctidaceae</taxon>
        <taxon>Rhizophlyctis</taxon>
    </lineage>
</organism>
<feature type="domain" description="Response regulatory" evidence="5">
    <location>
        <begin position="138"/>
        <end position="298"/>
    </location>
</feature>
<dbReference type="InterPro" id="IPR011006">
    <property type="entry name" value="CheY-like_superfamily"/>
</dbReference>
<proteinExistence type="predicted"/>
<dbReference type="CDD" id="cd17546">
    <property type="entry name" value="REC_hyHK_CKI1_RcsC-like"/>
    <property type="match status" value="1"/>
</dbReference>
<evidence type="ECO:0000259" key="5">
    <source>
        <dbReference type="PROSITE" id="PS50110"/>
    </source>
</evidence>
<dbReference type="Pfam" id="PF00072">
    <property type="entry name" value="Response_reg"/>
    <property type="match status" value="1"/>
</dbReference>